<name>A0A974VYM7_9NOCA</name>
<geneLocation type="plasmid" evidence="1 2">
    <name>unnamed4</name>
</geneLocation>
<evidence type="ECO:0000313" key="2">
    <source>
        <dbReference type="Proteomes" id="UP000662986"/>
    </source>
</evidence>
<dbReference type="Proteomes" id="UP000662986">
    <property type="component" value="Plasmid unnamed4"/>
</dbReference>
<keyword evidence="1" id="KW-0614">Plasmid</keyword>
<keyword evidence="2" id="KW-1185">Reference proteome</keyword>
<evidence type="ECO:0000313" key="1">
    <source>
        <dbReference type="EMBL" id="QSE87532.1"/>
    </source>
</evidence>
<proteinExistence type="predicted"/>
<dbReference type="RefSeq" id="WP_206004303.1">
    <property type="nucleotide sequence ID" value="NZ_CP070615.1"/>
</dbReference>
<protein>
    <submittedName>
        <fullName evidence="1">Uncharacterized protein</fullName>
    </submittedName>
</protein>
<organism evidence="1 2">
    <name type="scientific">Rhodococcus pseudokoreensis</name>
    <dbReference type="NCBI Taxonomy" id="2811421"/>
    <lineage>
        <taxon>Bacteria</taxon>
        <taxon>Bacillati</taxon>
        <taxon>Actinomycetota</taxon>
        <taxon>Actinomycetes</taxon>
        <taxon>Mycobacteriales</taxon>
        <taxon>Nocardiaceae</taxon>
        <taxon>Rhodococcus</taxon>
    </lineage>
</organism>
<reference evidence="1 2" key="1">
    <citation type="journal article" date="2021" name="Microbiol. Resour. Announc.">
        <title>Complete Genome Sequences of Two Rhodococcus sp. Strains with Large and Linear Chromosomes, Isolated from Apple Rhizosphere.</title>
        <authorList>
            <person name="Benning S."/>
            <person name="Brugnone N."/>
            <person name="Siani R."/>
            <person name="Kublik S."/>
            <person name="Schloter M."/>
            <person name="Rad V."/>
        </authorList>
    </citation>
    <scope>NUCLEOTIDE SEQUENCE [LARGE SCALE GENOMIC DNA]</scope>
    <source>
        <strain evidence="1 2">R79</strain>
    </source>
</reference>
<dbReference type="EMBL" id="CP070615">
    <property type="protein sequence ID" value="QSE87532.1"/>
    <property type="molecule type" value="Genomic_DNA"/>
</dbReference>
<accession>A0A974VYM7</accession>
<reference evidence="1 2" key="2">
    <citation type="journal article" date="2022" name="Arch. Microbiol.">
        <title>Rhodococcus pseudokoreensis sp. nov. isolated from the rhizosphere of young M26 apple rootstocks.</title>
        <authorList>
            <person name="Kampfer P."/>
            <person name="Glaeser S.P."/>
            <person name="Blom J."/>
            <person name="Wolf J."/>
            <person name="Benning S."/>
            <person name="Schloter M."/>
            <person name="Neumann-Schaal M."/>
        </authorList>
    </citation>
    <scope>NUCLEOTIDE SEQUENCE [LARGE SCALE GENOMIC DNA]</scope>
    <source>
        <strain evidence="1 2">R79</strain>
    </source>
</reference>
<sequence length="441" mass="48636">MTVDTSHLQDRFLESKLRAGEVLHERIRTRVLQGAGRCTRGPNDWAVVVVQGQDLLNFLSRREVVESLPVELQAEIAFGIEVSEVPADDLVLLAESALEQDDIWQTDAEPDLAQRRKDATRKPAENIEVLAASARREVRAWTLVWKQEWEAAARAAVDVLDNLPPVKMRPYRAFWAYLGSAWSALAAAENGDDAASVDRASQLLRTAHKEAEGTTWLKEVQPLPSAPIDDDPVDAEGIENIMSKLTSGSLASPTKFSKRSSTMLADLSQKKAPPYEQALVELGVFLGASESFKPAGQGRADAVWIWESAWMTVEAKSESDEEGLLSMEYVRKADTQMDSVIADRGEDGAPPGSVSLIVSPRRVVDPDAVNIARPHLYLVSSELVLSLAHDVVRAWKELRGVAPGVEGETLREAAAKVFWEHRVLPTQIKERLTREPIRGTT</sequence>
<gene>
    <name evidence="1" type="ORF">JWS13_02355</name>
</gene>